<gene>
    <name evidence="3" type="ORF">SAMN05192562_1011443</name>
</gene>
<dbReference type="InterPro" id="IPR036388">
    <property type="entry name" value="WH-like_DNA-bd_sf"/>
</dbReference>
<keyword evidence="3" id="KW-0238">DNA-binding</keyword>
<dbReference type="GO" id="GO:0016747">
    <property type="term" value="F:acyltransferase activity, transferring groups other than amino-acyl groups"/>
    <property type="evidence" value="ECO:0007669"/>
    <property type="project" value="InterPro"/>
</dbReference>
<dbReference type="SMART" id="SM00347">
    <property type="entry name" value="HTH_MARR"/>
    <property type="match status" value="1"/>
</dbReference>
<dbReference type="AlphaFoldDB" id="A0A1I6ZYC2"/>
<dbReference type="InterPro" id="IPR016181">
    <property type="entry name" value="Acyl_CoA_acyltransferase"/>
</dbReference>
<keyword evidence="4" id="KW-1185">Reference proteome</keyword>
<sequence length="300" mass="34246">MSSVHEIRAELRYLVRELGLLSKDCFHSGLSLTQAHILTYLSTNGLTSFNELSLQLNMDKASLSRILATLTACNYAETIPVNGDKRRKYFRLTQEGTDQLRRAEKAADSELNFINEDMKKDEITTVTEGLRTLRKVAFRRNAHLEPARIQVECLRTNRYADVQELLLHIFTEEQKIPEELVPISEKHQSKWWVARAGEYLLGTVACWQENEQHHWGRFCVDPAYRGLGIGKKLALTSLQDIFLECSEVIIDAREITVNIIRQFGGEVTGEARNFYGMPVTPMRLEKKRFESISAAAASPE</sequence>
<dbReference type="PANTHER" id="PTHR33164">
    <property type="entry name" value="TRANSCRIPTIONAL REGULATOR, MARR FAMILY"/>
    <property type="match status" value="1"/>
</dbReference>
<reference evidence="4" key="1">
    <citation type="submission" date="2016-10" db="EMBL/GenBank/DDBJ databases">
        <authorList>
            <person name="Varghese N."/>
            <person name="Submissions S."/>
        </authorList>
    </citation>
    <scope>NUCLEOTIDE SEQUENCE [LARGE SCALE GENOMIC DNA]</scope>
    <source>
        <strain evidence="4">Ah-143</strain>
    </source>
</reference>
<dbReference type="CDD" id="cd04301">
    <property type="entry name" value="NAT_SF"/>
    <property type="match status" value="1"/>
</dbReference>
<evidence type="ECO:0000313" key="3">
    <source>
        <dbReference type="EMBL" id="SFT67653.1"/>
    </source>
</evidence>
<dbReference type="RefSeq" id="WP_090120414.1">
    <property type="nucleotide sequence ID" value="NZ_CP045300.1"/>
</dbReference>
<dbReference type="Gene3D" id="1.10.10.10">
    <property type="entry name" value="Winged helix-like DNA-binding domain superfamily/Winged helix DNA-binding domain"/>
    <property type="match status" value="1"/>
</dbReference>
<dbReference type="Pfam" id="PF12802">
    <property type="entry name" value="MarR_2"/>
    <property type="match status" value="1"/>
</dbReference>
<organism evidence="3 4">
    <name type="scientific">Kosakonia arachidis</name>
    <dbReference type="NCBI Taxonomy" id="551989"/>
    <lineage>
        <taxon>Bacteria</taxon>
        <taxon>Pseudomonadati</taxon>
        <taxon>Pseudomonadota</taxon>
        <taxon>Gammaproteobacteria</taxon>
        <taxon>Enterobacterales</taxon>
        <taxon>Enterobacteriaceae</taxon>
        <taxon>Kosakonia</taxon>
    </lineage>
</organism>
<dbReference type="InterPro" id="IPR000182">
    <property type="entry name" value="GNAT_dom"/>
</dbReference>
<dbReference type="EMBL" id="FPAU01000001">
    <property type="protein sequence ID" value="SFT67653.1"/>
    <property type="molecule type" value="Genomic_DNA"/>
</dbReference>
<proteinExistence type="predicted"/>
<dbReference type="PROSITE" id="PS50995">
    <property type="entry name" value="HTH_MARR_2"/>
    <property type="match status" value="1"/>
</dbReference>
<dbReference type="SUPFAM" id="SSF46785">
    <property type="entry name" value="Winged helix' DNA-binding domain"/>
    <property type="match status" value="1"/>
</dbReference>
<feature type="domain" description="HTH marR-type" evidence="1">
    <location>
        <begin position="4"/>
        <end position="135"/>
    </location>
</feature>
<dbReference type="SUPFAM" id="SSF55729">
    <property type="entry name" value="Acyl-CoA N-acyltransferases (Nat)"/>
    <property type="match status" value="1"/>
</dbReference>
<dbReference type="InterPro" id="IPR000835">
    <property type="entry name" value="HTH_MarR-typ"/>
</dbReference>
<dbReference type="Pfam" id="PF13673">
    <property type="entry name" value="Acetyltransf_10"/>
    <property type="match status" value="1"/>
</dbReference>
<accession>A0A1I6ZYC2</accession>
<dbReference type="Gene3D" id="3.40.630.30">
    <property type="match status" value="1"/>
</dbReference>
<dbReference type="GO" id="GO:0006950">
    <property type="term" value="P:response to stress"/>
    <property type="evidence" value="ECO:0007669"/>
    <property type="project" value="TreeGrafter"/>
</dbReference>
<dbReference type="PROSITE" id="PS51186">
    <property type="entry name" value="GNAT"/>
    <property type="match status" value="1"/>
</dbReference>
<dbReference type="InterPro" id="IPR011991">
    <property type="entry name" value="ArsR-like_HTH"/>
</dbReference>
<dbReference type="OrthoDB" id="9796171at2"/>
<dbReference type="PANTHER" id="PTHR33164:SF101">
    <property type="entry name" value="TRANSCRIPTIONAL REPRESSOR MPRA"/>
    <property type="match status" value="1"/>
</dbReference>
<dbReference type="CDD" id="cd00090">
    <property type="entry name" value="HTH_ARSR"/>
    <property type="match status" value="1"/>
</dbReference>
<evidence type="ECO:0000259" key="2">
    <source>
        <dbReference type="PROSITE" id="PS51186"/>
    </source>
</evidence>
<dbReference type="GO" id="GO:0003700">
    <property type="term" value="F:DNA-binding transcription factor activity"/>
    <property type="evidence" value="ECO:0007669"/>
    <property type="project" value="InterPro"/>
</dbReference>
<feature type="domain" description="N-acetyltransferase" evidence="2">
    <location>
        <begin position="149"/>
        <end position="287"/>
    </location>
</feature>
<dbReference type="Proteomes" id="UP000199187">
    <property type="component" value="Unassembled WGS sequence"/>
</dbReference>
<dbReference type="GO" id="GO:0003677">
    <property type="term" value="F:DNA binding"/>
    <property type="evidence" value="ECO:0007669"/>
    <property type="project" value="UniProtKB-KW"/>
</dbReference>
<evidence type="ECO:0000259" key="1">
    <source>
        <dbReference type="PROSITE" id="PS50995"/>
    </source>
</evidence>
<dbReference type="InterPro" id="IPR039422">
    <property type="entry name" value="MarR/SlyA-like"/>
</dbReference>
<dbReference type="InterPro" id="IPR036390">
    <property type="entry name" value="WH_DNA-bd_sf"/>
</dbReference>
<protein>
    <submittedName>
        <fullName evidence="3">DNA-binding transcriptional regulator, MarR family</fullName>
    </submittedName>
</protein>
<evidence type="ECO:0000313" key="4">
    <source>
        <dbReference type="Proteomes" id="UP000199187"/>
    </source>
</evidence>
<name>A0A1I6ZYC2_9ENTR</name>